<keyword evidence="1" id="KW-1133">Transmembrane helix</keyword>
<evidence type="ECO:0008006" key="4">
    <source>
        <dbReference type="Google" id="ProtNLM"/>
    </source>
</evidence>
<proteinExistence type="predicted"/>
<dbReference type="InterPro" id="IPR046487">
    <property type="entry name" value="DUF6580"/>
</dbReference>
<sequence length="183" mass="20329">MSKHISPVSILLLLILGVATRLLPHPANFTSIGALALFGGLYLPKRWAIVAPIIIMFTSDKFIGFYSWPIMLSVYASFFIMGLIGLSLRNRKKIRLILGGTLLGSVLFFLITNWAVWAFGTMYAHSLTGLLESYFAALPFFRNSLAGDLFYTTVLVGGYEFITRRAGYRAAGIRAFDPLHSRV</sequence>
<keyword evidence="1" id="KW-0812">Transmembrane</keyword>
<keyword evidence="1" id="KW-0472">Membrane</keyword>
<reference evidence="2 3" key="1">
    <citation type="journal article" date="2015" name="Nature">
        <title>rRNA introns, odd ribosomes, and small enigmatic genomes across a large radiation of phyla.</title>
        <authorList>
            <person name="Brown C.T."/>
            <person name="Hug L.A."/>
            <person name="Thomas B.C."/>
            <person name="Sharon I."/>
            <person name="Castelle C.J."/>
            <person name="Singh A."/>
            <person name="Wilkins M.J."/>
            <person name="Williams K.H."/>
            <person name="Banfield J.F."/>
        </authorList>
    </citation>
    <scope>NUCLEOTIDE SEQUENCE [LARGE SCALE GENOMIC DNA]</scope>
</reference>
<organism evidence="2 3">
    <name type="scientific">Candidatus Magasanikbacteria bacterium GW2011_GWA2_46_17</name>
    <dbReference type="NCBI Taxonomy" id="1619042"/>
    <lineage>
        <taxon>Bacteria</taxon>
        <taxon>Candidatus Magasanikiibacteriota</taxon>
    </lineage>
</organism>
<evidence type="ECO:0000313" key="2">
    <source>
        <dbReference type="EMBL" id="KKU26137.1"/>
    </source>
</evidence>
<dbReference type="EMBL" id="LCMA01000012">
    <property type="protein sequence ID" value="KKU26137.1"/>
    <property type="molecule type" value="Genomic_DNA"/>
</dbReference>
<evidence type="ECO:0000256" key="1">
    <source>
        <dbReference type="SAM" id="Phobius"/>
    </source>
</evidence>
<feature type="transmembrane region" description="Helical" evidence="1">
    <location>
        <begin position="96"/>
        <end position="120"/>
    </location>
</feature>
<name>A0A0G1P0K7_9BACT</name>
<accession>A0A0G1P0K7</accession>
<evidence type="ECO:0000313" key="3">
    <source>
        <dbReference type="Proteomes" id="UP000034175"/>
    </source>
</evidence>
<dbReference type="AlphaFoldDB" id="A0A0G1P0K7"/>
<feature type="transmembrane region" description="Helical" evidence="1">
    <location>
        <begin position="140"/>
        <end position="162"/>
    </location>
</feature>
<gene>
    <name evidence="2" type="ORF">UX39_C0012G0014</name>
</gene>
<dbReference type="Pfam" id="PF20221">
    <property type="entry name" value="DUF6580"/>
    <property type="match status" value="1"/>
</dbReference>
<feature type="transmembrane region" description="Helical" evidence="1">
    <location>
        <begin position="65"/>
        <end position="84"/>
    </location>
</feature>
<protein>
    <recommendedName>
        <fullName evidence="4">ECF transporter S component</fullName>
    </recommendedName>
</protein>
<dbReference type="Proteomes" id="UP000034175">
    <property type="component" value="Unassembled WGS sequence"/>
</dbReference>
<comment type="caution">
    <text evidence="2">The sequence shown here is derived from an EMBL/GenBank/DDBJ whole genome shotgun (WGS) entry which is preliminary data.</text>
</comment>